<protein>
    <recommendedName>
        <fullName evidence="4">G-protein coupled receptors family 1 profile domain-containing protein</fullName>
    </recommendedName>
</protein>
<comment type="caution">
    <text evidence="2">The sequence shown here is derived from an EMBL/GenBank/DDBJ whole genome shotgun (WGS) entry which is preliminary data.</text>
</comment>
<dbReference type="EMBL" id="MTYJ01000014">
    <property type="protein sequence ID" value="OQV22979.1"/>
    <property type="molecule type" value="Genomic_DNA"/>
</dbReference>
<keyword evidence="3" id="KW-1185">Reference proteome</keyword>
<evidence type="ECO:0000313" key="2">
    <source>
        <dbReference type="EMBL" id="OQV22979.1"/>
    </source>
</evidence>
<feature type="transmembrane region" description="Helical" evidence="1">
    <location>
        <begin position="115"/>
        <end position="137"/>
    </location>
</feature>
<keyword evidence="1" id="KW-1133">Transmembrane helix</keyword>
<feature type="transmembrane region" description="Helical" evidence="1">
    <location>
        <begin position="63"/>
        <end position="83"/>
    </location>
</feature>
<sequence>MRTVVVTANLKKRNELPARFCDWTVYSFFVINAGIWHECVIAIDRDPNFWASKNWLISGQKRVAFTIIAGYVPAVLLNLYPLVAADDKFIAAPPFSNCVLNPRNPGIRQFVEMGAILGLYLPSVLAGLSYAAIFAFFMTRRFRVSVAQPSPASDQAVQANIKQARRMRVAISHLSLELGGKSSTAAN</sequence>
<evidence type="ECO:0008006" key="4">
    <source>
        <dbReference type="Google" id="ProtNLM"/>
    </source>
</evidence>
<dbReference type="AlphaFoldDB" id="A0A1W0X641"/>
<evidence type="ECO:0000256" key="1">
    <source>
        <dbReference type="SAM" id="Phobius"/>
    </source>
</evidence>
<gene>
    <name evidence="2" type="ORF">BV898_03030</name>
</gene>
<accession>A0A1W0X641</accession>
<keyword evidence="1" id="KW-0472">Membrane</keyword>
<reference evidence="3" key="1">
    <citation type="submission" date="2017-01" db="EMBL/GenBank/DDBJ databases">
        <title>Comparative genomics of anhydrobiosis in the tardigrade Hypsibius dujardini.</title>
        <authorList>
            <person name="Yoshida Y."/>
            <person name="Koutsovoulos G."/>
            <person name="Laetsch D."/>
            <person name="Stevens L."/>
            <person name="Kumar S."/>
            <person name="Horikawa D."/>
            <person name="Ishino K."/>
            <person name="Komine S."/>
            <person name="Tomita M."/>
            <person name="Blaxter M."/>
            <person name="Arakawa K."/>
        </authorList>
    </citation>
    <scope>NUCLEOTIDE SEQUENCE [LARGE SCALE GENOMIC DNA]</scope>
    <source>
        <strain evidence="3">Z151</strain>
    </source>
</reference>
<dbReference type="Proteomes" id="UP000192578">
    <property type="component" value="Unassembled WGS sequence"/>
</dbReference>
<organism evidence="2 3">
    <name type="scientific">Hypsibius exemplaris</name>
    <name type="common">Freshwater tardigrade</name>
    <dbReference type="NCBI Taxonomy" id="2072580"/>
    <lineage>
        <taxon>Eukaryota</taxon>
        <taxon>Metazoa</taxon>
        <taxon>Ecdysozoa</taxon>
        <taxon>Tardigrada</taxon>
        <taxon>Eutardigrada</taxon>
        <taxon>Parachela</taxon>
        <taxon>Hypsibioidea</taxon>
        <taxon>Hypsibiidae</taxon>
        <taxon>Hypsibius</taxon>
    </lineage>
</organism>
<evidence type="ECO:0000313" key="3">
    <source>
        <dbReference type="Proteomes" id="UP000192578"/>
    </source>
</evidence>
<name>A0A1W0X641_HYPEX</name>
<proteinExistence type="predicted"/>
<dbReference type="Gene3D" id="1.20.1070.10">
    <property type="entry name" value="Rhodopsin 7-helix transmembrane proteins"/>
    <property type="match status" value="1"/>
</dbReference>
<keyword evidence="1" id="KW-0812">Transmembrane</keyword>